<dbReference type="HOGENOM" id="CLU_1660976_0_0_1"/>
<evidence type="ECO:0000313" key="3">
    <source>
        <dbReference type="EMBL" id="KIK52352.1"/>
    </source>
</evidence>
<name>A0A0D0C3F3_9AGAR</name>
<accession>A0A0D0C3F3</accession>
<evidence type="ECO:0000256" key="1">
    <source>
        <dbReference type="SAM" id="MobiDB-lite"/>
    </source>
</evidence>
<feature type="compositionally biased region" description="Acidic residues" evidence="1">
    <location>
        <begin position="55"/>
        <end position="72"/>
    </location>
</feature>
<dbReference type="Proteomes" id="UP000053593">
    <property type="component" value="Unassembled WGS sequence"/>
</dbReference>
<evidence type="ECO:0000313" key="4">
    <source>
        <dbReference type="Proteomes" id="UP000053593"/>
    </source>
</evidence>
<proteinExistence type="predicted"/>
<dbReference type="EMBL" id="KN834844">
    <property type="protein sequence ID" value="KIK52352.1"/>
    <property type="molecule type" value="Genomic_DNA"/>
</dbReference>
<keyword evidence="2" id="KW-1133">Transmembrane helix</keyword>
<sequence>MNVYGYGYVYVVDRRCASVSSIPFQVYTKSLLTTLNARKAIRRAAEGIHTSTVTGDEDEEDENSEWGGDDVDVEKRDEEVGGISLGEGKLNGRGRVKMRCQEGGGGQGGRGARSKVSGRWVYLRSNLYRICMHNGVFFFFFPLSIVGLSQLEAQPYLRH</sequence>
<feature type="transmembrane region" description="Helical" evidence="2">
    <location>
        <begin position="127"/>
        <end position="149"/>
    </location>
</feature>
<dbReference type="AlphaFoldDB" id="A0A0D0C3F3"/>
<organism evidence="3 4">
    <name type="scientific">Collybiopsis luxurians FD-317 M1</name>
    <dbReference type="NCBI Taxonomy" id="944289"/>
    <lineage>
        <taxon>Eukaryota</taxon>
        <taxon>Fungi</taxon>
        <taxon>Dikarya</taxon>
        <taxon>Basidiomycota</taxon>
        <taxon>Agaricomycotina</taxon>
        <taxon>Agaricomycetes</taxon>
        <taxon>Agaricomycetidae</taxon>
        <taxon>Agaricales</taxon>
        <taxon>Marasmiineae</taxon>
        <taxon>Omphalotaceae</taxon>
        <taxon>Collybiopsis</taxon>
        <taxon>Collybiopsis luxurians</taxon>
    </lineage>
</organism>
<keyword evidence="4" id="KW-1185">Reference proteome</keyword>
<reference evidence="3 4" key="1">
    <citation type="submission" date="2014-04" db="EMBL/GenBank/DDBJ databases">
        <title>Evolutionary Origins and Diversification of the Mycorrhizal Mutualists.</title>
        <authorList>
            <consortium name="DOE Joint Genome Institute"/>
            <consortium name="Mycorrhizal Genomics Consortium"/>
            <person name="Kohler A."/>
            <person name="Kuo A."/>
            <person name="Nagy L.G."/>
            <person name="Floudas D."/>
            <person name="Copeland A."/>
            <person name="Barry K.W."/>
            <person name="Cichocki N."/>
            <person name="Veneault-Fourrey C."/>
            <person name="LaButti K."/>
            <person name="Lindquist E.A."/>
            <person name="Lipzen A."/>
            <person name="Lundell T."/>
            <person name="Morin E."/>
            <person name="Murat C."/>
            <person name="Riley R."/>
            <person name="Ohm R."/>
            <person name="Sun H."/>
            <person name="Tunlid A."/>
            <person name="Henrissat B."/>
            <person name="Grigoriev I.V."/>
            <person name="Hibbett D.S."/>
            <person name="Martin F."/>
        </authorList>
    </citation>
    <scope>NUCLEOTIDE SEQUENCE [LARGE SCALE GENOMIC DNA]</scope>
    <source>
        <strain evidence="3 4">FD-317 M1</strain>
    </source>
</reference>
<gene>
    <name evidence="3" type="ORF">GYMLUDRAFT_49967</name>
</gene>
<keyword evidence="2" id="KW-0812">Transmembrane</keyword>
<protein>
    <submittedName>
        <fullName evidence="3">Uncharacterized protein</fullName>
    </submittedName>
</protein>
<feature type="region of interest" description="Disordered" evidence="1">
    <location>
        <begin position="49"/>
        <end position="72"/>
    </location>
</feature>
<keyword evidence="2" id="KW-0472">Membrane</keyword>
<evidence type="ECO:0000256" key="2">
    <source>
        <dbReference type="SAM" id="Phobius"/>
    </source>
</evidence>